<protein>
    <submittedName>
        <fullName evidence="3">Ankyrin repeat-containing protein</fullName>
    </submittedName>
</protein>
<dbReference type="InterPro" id="IPR036770">
    <property type="entry name" value="Ankyrin_rpt-contain_sf"/>
</dbReference>
<dbReference type="SUPFAM" id="SSF48403">
    <property type="entry name" value="Ankyrin repeat"/>
    <property type="match status" value="1"/>
</dbReference>
<keyword evidence="1" id="KW-0040">ANK repeat</keyword>
<dbReference type="EMBL" id="BQNB010021601">
    <property type="protein sequence ID" value="GJU08102.1"/>
    <property type="molecule type" value="Genomic_DNA"/>
</dbReference>
<keyword evidence="4" id="KW-1185">Reference proteome</keyword>
<reference evidence="3" key="2">
    <citation type="submission" date="2022-01" db="EMBL/GenBank/DDBJ databases">
        <authorList>
            <person name="Yamashiro T."/>
            <person name="Shiraishi A."/>
            <person name="Satake H."/>
            <person name="Nakayama K."/>
        </authorList>
    </citation>
    <scope>NUCLEOTIDE SEQUENCE</scope>
</reference>
<feature type="repeat" description="ANK" evidence="1">
    <location>
        <begin position="263"/>
        <end position="286"/>
    </location>
</feature>
<dbReference type="PANTHER" id="PTHR47303">
    <property type="match status" value="1"/>
</dbReference>
<sequence length="312" mass="35240">DNLTDDNVLKKPENVTDHSAGSAPQKHHSPKPEHIKNTNDETLQHMAKDDIPADNPVVSAEIDELEYTRASNVNVSNFVSVKLCGKSNYDMWRNQMSCLMRSHNMLGLIIEKKEPPGNKNTDLTKRYKNLLNGWIFGSLNEEIIKDYRIYEIGAKHLWDAIEESYNPYASAPTDLAPLIFRGKTRRITGGRKLMKKLHTATLDGHWWKSKSILNNYKGAATWAISDNNDTLLHVAVREGNNYLIKKLLNIVGDGEQIEQVNLKGHTALHIAAIVGNKDAAELLVEKRKELLKIKDRKSKTPLACAYSLRLNL</sequence>
<gene>
    <name evidence="3" type="ORF">Tco_1124532</name>
</gene>
<feature type="non-terminal residue" evidence="3">
    <location>
        <position position="1"/>
    </location>
</feature>
<proteinExistence type="predicted"/>
<evidence type="ECO:0000313" key="4">
    <source>
        <dbReference type="Proteomes" id="UP001151760"/>
    </source>
</evidence>
<accession>A0ABQ5J964</accession>
<dbReference type="Proteomes" id="UP001151760">
    <property type="component" value="Unassembled WGS sequence"/>
</dbReference>
<feature type="compositionally biased region" description="Basic and acidic residues" evidence="2">
    <location>
        <begin position="7"/>
        <end position="16"/>
    </location>
</feature>
<reference evidence="3" key="1">
    <citation type="journal article" date="2022" name="Int. J. Mol. Sci.">
        <title>Draft Genome of Tanacetum Coccineum: Genomic Comparison of Closely Related Tanacetum-Family Plants.</title>
        <authorList>
            <person name="Yamashiro T."/>
            <person name="Shiraishi A."/>
            <person name="Nakayama K."/>
            <person name="Satake H."/>
        </authorList>
    </citation>
    <scope>NUCLEOTIDE SEQUENCE</scope>
</reference>
<evidence type="ECO:0000313" key="3">
    <source>
        <dbReference type="EMBL" id="GJU08102.1"/>
    </source>
</evidence>
<organism evidence="3 4">
    <name type="scientific">Tanacetum coccineum</name>
    <dbReference type="NCBI Taxonomy" id="301880"/>
    <lineage>
        <taxon>Eukaryota</taxon>
        <taxon>Viridiplantae</taxon>
        <taxon>Streptophyta</taxon>
        <taxon>Embryophyta</taxon>
        <taxon>Tracheophyta</taxon>
        <taxon>Spermatophyta</taxon>
        <taxon>Magnoliopsida</taxon>
        <taxon>eudicotyledons</taxon>
        <taxon>Gunneridae</taxon>
        <taxon>Pentapetalae</taxon>
        <taxon>asterids</taxon>
        <taxon>campanulids</taxon>
        <taxon>Asterales</taxon>
        <taxon>Asteraceae</taxon>
        <taxon>Asteroideae</taxon>
        <taxon>Anthemideae</taxon>
        <taxon>Anthemidinae</taxon>
        <taxon>Tanacetum</taxon>
    </lineage>
</organism>
<dbReference type="InterPro" id="IPR002110">
    <property type="entry name" value="Ankyrin_rpt"/>
</dbReference>
<dbReference type="Pfam" id="PF12796">
    <property type="entry name" value="Ank_2"/>
    <property type="match status" value="1"/>
</dbReference>
<feature type="region of interest" description="Disordered" evidence="2">
    <location>
        <begin position="1"/>
        <end position="37"/>
    </location>
</feature>
<dbReference type="PROSITE" id="PS50297">
    <property type="entry name" value="ANK_REP_REGION"/>
    <property type="match status" value="1"/>
</dbReference>
<dbReference type="PANTHER" id="PTHR47303:SF1">
    <property type="entry name" value="NF-KAPPA-B INHIBITOR BETA"/>
    <property type="match status" value="1"/>
</dbReference>
<dbReference type="Gene3D" id="1.25.40.20">
    <property type="entry name" value="Ankyrin repeat-containing domain"/>
    <property type="match status" value="1"/>
</dbReference>
<comment type="caution">
    <text evidence="3">The sequence shown here is derived from an EMBL/GenBank/DDBJ whole genome shotgun (WGS) entry which is preliminary data.</text>
</comment>
<dbReference type="PROSITE" id="PS50088">
    <property type="entry name" value="ANK_REPEAT"/>
    <property type="match status" value="1"/>
</dbReference>
<evidence type="ECO:0000256" key="2">
    <source>
        <dbReference type="SAM" id="MobiDB-lite"/>
    </source>
</evidence>
<dbReference type="SMART" id="SM00248">
    <property type="entry name" value="ANK"/>
    <property type="match status" value="2"/>
</dbReference>
<name>A0ABQ5J964_9ASTR</name>
<evidence type="ECO:0000256" key="1">
    <source>
        <dbReference type="PROSITE-ProRule" id="PRU00023"/>
    </source>
</evidence>